<dbReference type="InterPro" id="IPR019953">
    <property type="entry name" value="OHR"/>
</dbReference>
<feature type="compositionally biased region" description="Polar residues" evidence="2">
    <location>
        <begin position="1"/>
        <end position="14"/>
    </location>
</feature>
<dbReference type="RefSeq" id="WP_012814146.1">
    <property type="nucleotide sequence ID" value="NC_013235.1"/>
</dbReference>
<dbReference type="Proteomes" id="UP000002218">
    <property type="component" value="Chromosome"/>
</dbReference>
<dbReference type="KEGG" id="nml:Namu_0240"/>
<organism evidence="3 4">
    <name type="scientific">Nakamurella multipartita (strain ATCC 700099 / DSM 44233 / CIP 104796 / JCM 9543 / NBRC 105858 / Y-104)</name>
    <name type="common">Microsphaera multipartita</name>
    <dbReference type="NCBI Taxonomy" id="479431"/>
    <lineage>
        <taxon>Bacteria</taxon>
        <taxon>Bacillati</taxon>
        <taxon>Actinomycetota</taxon>
        <taxon>Actinomycetes</taxon>
        <taxon>Nakamurellales</taxon>
        <taxon>Nakamurellaceae</taxon>
        <taxon>Nakamurella</taxon>
    </lineage>
</organism>
<keyword evidence="4" id="KW-1185">Reference proteome</keyword>
<dbReference type="STRING" id="479431.Namu_0240"/>
<dbReference type="InterPro" id="IPR003718">
    <property type="entry name" value="OsmC/Ohr_fam"/>
</dbReference>
<accession>C8XJY8</accession>
<dbReference type="eggNOG" id="COG1764">
    <property type="taxonomic scope" value="Bacteria"/>
</dbReference>
<dbReference type="InterPro" id="IPR015946">
    <property type="entry name" value="KH_dom-like_a/b"/>
</dbReference>
<proteinExistence type="inferred from homology"/>
<dbReference type="PANTHER" id="PTHR33797">
    <property type="entry name" value="ORGANIC HYDROPEROXIDE RESISTANCE PROTEIN-LIKE"/>
    <property type="match status" value="1"/>
</dbReference>
<protein>
    <submittedName>
        <fullName evidence="3">OsmC family protein</fullName>
    </submittedName>
</protein>
<dbReference type="GO" id="GO:0006979">
    <property type="term" value="P:response to oxidative stress"/>
    <property type="evidence" value="ECO:0007669"/>
    <property type="project" value="InterPro"/>
</dbReference>
<dbReference type="Gene3D" id="3.30.300.20">
    <property type="match status" value="1"/>
</dbReference>
<comment type="similarity">
    <text evidence="1">Belongs to the OsmC/Ohr family.</text>
</comment>
<dbReference type="AlphaFoldDB" id="C8XJY8"/>
<name>C8XJY8_NAKMY</name>
<dbReference type="Gene3D" id="2.20.25.10">
    <property type="match status" value="1"/>
</dbReference>
<dbReference type="HOGENOM" id="CLU_106355_2_1_11"/>
<dbReference type="NCBIfam" id="TIGR03561">
    <property type="entry name" value="organ_hyd_perox"/>
    <property type="match status" value="1"/>
</dbReference>
<evidence type="ECO:0000313" key="3">
    <source>
        <dbReference type="EMBL" id="ACV76671.1"/>
    </source>
</evidence>
<evidence type="ECO:0000256" key="1">
    <source>
        <dbReference type="ARBA" id="ARBA00007378"/>
    </source>
</evidence>
<sequence>MTVVYQTTATSTGEGRNGRSRTDDGVLDLALTTPRPGAGPGDPTNPEQLFAAGYAACFHSALKNLAKAAGVDATDSSVSVQIGLVKGEDGFHLAAAITGELPRADRAAAADLLEQAHQRCPYSKAIRGNVEVTLSVRDA</sequence>
<dbReference type="EMBL" id="CP001737">
    <property type="protein sequence ID" value="ACV76671.1"/>
    <property type="molecule type" value="Genomic_DNA"/>
</dbReference>
<gene>
    <name evidence="3" type="ordered locus">Namu_0240</name>
</gene>
<evidence type="ECO:0000313" key="4">
    <source>
        <dbReference type="Proteomes" id="UP000002218"/>
    </source>
</evidence>
<dbReference type="Pfam" id="PF02566">
    <property type="entry name" value="OsmC"/>
    <property type="match status" value="1"/>
</dbReference>
<evidence type="ECO:0000256" key="2">
    <source>
        <dbReference type="SAM" id="MobiDB-lite"/>
    </source>
</evidence>
<reference evidence="3 4" key="2">
    <citation type="journal article" date="2010" name="Stand. Genomic Sci.">
        <title>Complete genome sequence of Nakamurella multipartita type strain (Y-104).</title>
        <authorList>
            <person name="Tice H."/>
            <person name="Mayilraj S."/>
            <person name="Sims D."/>
            <person name="Lapidus A."/>
            <person name="Nolan M."/>
            <person name="Lucas S."/>
            <person name="Glavina Del Rio T."/>
            <person name="Copeland A."/>
            <person name="Cheng J.F."/>
            <person name="Meincke L."/>
            <person name="Bruce D."/>
            <person name="Goodwin L."/>
            <person name="Pitluck S."/>
            <person name="Ivanova N."/>
            <person name="Mavromatis K."/>
            <person name="Ovchinnikova G."/>
            <person name="Pati A."/>
            <person name="Chen A."/>
            <person name="Palaniappan K."/>
            <person name="Land M."/>
            <person name="Hauser L."/>
            <person name="Chang Y.J."/>
            <person name="Jeffries C.D."/>
            <person name="Detter J.C."/>
            <person name="Brettin T."/>
            <person name="Rohde M."/>
            <person name="Goker M."/>
            <person name="Bristow J."/>
            <person name="Eisen J.A."/>
            <person name="Markowitz V."/>
            <person name="Hugenholtz P."/>
            <person name="Kyrpides N.C."/>
            <person name="Klenk H.P."/>
            <person name="Chen F."/>
        </authorList>
    </citation>
    <scope>NUCLEOTIDE SEQUENCE [LARGE SCALE GENOMIC DNA]</scope>
    <source>
        <strain evidence="4">ATCC 700099 / DSM 44233 / CIP 104796 / JCM 9543 / NBRC 105858 / Y-104</strain>
    </source>
</reference>
<dbReference type="PANTHER" id="PTHR33797:SF2">
    <property type="entry name" value="ORGANIC HYDROPEROXIDE RESISTANCE PROTEIN-LIKE"/>
    <property type="match status" value="1"/>
</dbReference>
<feature type="region of interest" description="Disordered" evidence="2">
    <location>
        <begin position="1"/>
        <end position="24"/>
    </location>
</feature>
<dbReference type="InterPro" id="IPR036102">
    <property type="entry name" value="OsmC/Ohrsf"/>
</dbReference>
<dbReference type="OrthoDB" id="9797508at2"/>
<reference evidence="4" key="1">
    <citation type="submission" date="2009-09" db="EMBL/GenBank/DDBJ databases">
        <title>The complete genome of Nakamurella multipartita DSM 44233.</title>
        <authorList>
            <consortium name="US DOE Joint Genome Institute (JGI-PGF)"/>
            <person name="Lucas S."/>
            <person name="Copeland A."/>
            <person name="Lapidus A."/>
            <person name="Glavina del Rio T."/>
            <person name="Dalin E."/>
            <person name="Tice H."/>
            <person name="Bruce D."/>
            <person name="Goodwin L."/>
            <person name="Pitluck S."/>
            <person name="Kyrpides N."/>
            <person name="Mavromatis K."/>
            <person name="Ivanova N."/>
            <person name="Ovchinnikova G."/>
            <person name="Sims D."/>
            <person name="Meincke L."/>
            <person name="Brettin T."/>
            <person name="Detter J.C."/>
            <person name="Han C."/>
            <person name="Larimer F."/>
            <person name="Land M."/>
            <person name="Hauser L."/>
            <person name="Markowitz V."/>
            <person name="Cheng J.-F."/>
            <person name="Hugenholtz P."/>
            <person name="Woyke T."/>
            <person name="Wu D."/>
            <person name="Klenk H.-P."/>
            <person name="Eisen J.A."/>
        </authorList>
    </citation>
    <scope>NUCLEOTIDE SEQUENCE [LARGE SCALE GENOMIC DNA]</scope>
    <source>
        <strain evidence="4">ATCC 700099 / DSM 44233 / CIP 104796 / JCM 9543 / NBRC 105858 / Y-104</strain>
    </source>
</reference>
<dbReference type="SUPFAM" id="SSF82784">
    <property type="entry name" value="OsmC-like"/>
    <property type="match status" value="1"/>
</dbReference>
<dbReference type="InParanoid" id="C8XJY8"/>